<feature type="region of interest" description="Disordered" evidence="1">
    <location>
        <begin position="1"/>
        <end position="100"/>
    </location>
</feature>
<evidence type="ECO:0000313" key="2">
    <source>
        <dbReference type="EMBL" id="KAK0064123.1"/>
    </source>
</evidence>
<comment type="caution">
    <text evidence="2">The sequence shown here is derived from an EMBL/GenBank/DDBJ whole genome shotgun (WGS) entry which is preliminary data.</text>
</comment>
<reference evidence="2" key="1">
    <citation type="journal article" date="2023" name="PLoS Negl. Trop. Dis.">
        <title>A genome sequence for Biomphalaria pfeifferi, the major vector snail for the human-infecting parasite Schistosoma mansoni.</title>
        <authorList>
            <person name="Bu L."/>
            <person name="Lu L."/>
            <person name="Laidemitt M.R."/>
            <person name="Zhang S.M."/>
            <person name="Mutuku M."/>
            <person name="Mkoji G."/>
            <person name="Steinauer M."/>
            <person name="Loker E.S."/>
        </authorList>
    </citation>
    <scope>NUCLEOTIDE SEQUENCE</scope>
    <source>
        <strain evidence="2">KasaAsao</strain>
    </source>
</reference>
<dbReference type="Proteomes" id="UP001233172">
    <property type="component" value="Unassembled WGS sequence"/>
</dbReference>
<feature type="compositionally biased region" description="Low complexity" evidence="1">
    <location>
        <begin position="11"/>
        <end position="28"/>
    </location>
</feature>
<name>A0AAD8C0M7_BIOPF</name>
<keyword evidence="3" id="KW-1185">Reference proteome</keyword>
<protein>
    <submittedName>
        <fullName evidence="2">Kinesin-like protein KIN-14D</fullName>
    </submittedName>
</protein>
<evidence type="ECO:0000256" key="1">
    <source>
        <dbReference type="SAM" id="MobiDB-lite"/>
    </source>
</evidence>
<gene>
    <name evidence="2" type="ORF">Bpfe_006308</name>
</gene>
<dbReference type="EMBL" id="JASAOG010000018">
    <property type="protein sequence ID" value="KAK0064123.1"/>
    <property type="molecule type" value="Genomic_DNA"/>
</dbReference>
<organism evidence="2 3">
    <name type="scientific">Biomphalaria pfeifferi</name>
    <name type="common">Bloodfluke planorb</name>
    <name type="synonym">Freshwater snail</name>
    <dbReference type="NCBI Taxonomy" id="112525"/>
    <lineage>
        <taxon>Eukaryota</taxon>
        <taxon>Metazoa</taxon>
        <taxon>Spiralia</taxon>
        <taxon>Lophotrochozoa</taxon>
        <taxon>Mollusca</taxon>
        <taxon>Gastropoda</taxon>
        <taxon>Heterobranchia</taxon>
        <taxon>Euthyneura</taxon>
        <taxon>Panpulmonata</taxon>
        <taxon>Hygrophila</taxon>
        <taxon>Lymnaeoidea</taxon>
        <taxon>Planorbidae</taxon>
        <taxon>Biomphalaria</taxon>
    </lineage>
</organism>
<evidence type="ECO:0000313" key="3">
    <source>
        <dbReference type="Proteomes" id="UP001233172"/>
    </source>
</evidence>
<accession>A0AAD8C0M7</accession>
<proteinExistence type="predicted"/>
<reference evidence="2" key="2">
    <citation type="submission" date="2023-04" db="EMBL/GenBank/DDBJ databases">
        <authorList>
            <person name="Bu L."/>
            <person name="Lu L."/>
            <person name="Laidemitt M.R."/>
            <person name="Zhang S.M."/>
            <person name="Mutuku M."/>
            <person name="Mkoji G."/>
            <person name="Steinauer M."/>
            <person name="Loker E.S."/>
        </authorList>
    </citation>
    <scope>NUCLEOTIDE SEQUENCE</scope>
    <source>
        <strain evidence="2">KasaAsao</strain>
        <tissue evidence="2">Whole Snail</tissue>
    </source>
</reference>
<feature type="compositionally biased region" description="Polar residues" evidence="1">
    <location>
        <begin position="73"/>
        <end position="91"/>
    </location>
</feature>
<feature type="compositionally biased region" description="Polar residues" evidence="1">
    <location>
        <begin position="1"/>
        <end position="10"/>
    </location>
</feature>
<feature type="compositionally biased region" description="Low complexity" evidence="1">
    <location>
        <begin position="51"/>
        <end position="69"/>
    </location>
</feature>
<dbReference type="AlphaFoldDB" id="A0AAD8C0M7"/>
<sequence length="100" mass="10960">MGSGASKNNSTQQTPRTQGTPRRPQATTNRGGHFQEVELQAPGQGRTSKMSSRSQQSTPRTTPSNQQTRYARHSTNPNGSLHHGQSTAATSRENRRTNEE</sequence>
<feature type="non-terminal residue" evidence="2">
    <location>
        <position position="1"/>
    </location>
</feature>